<organism evidence="7 8">
    <name type="scientific">Ignelater luminosus</name>
    <name type="common">Cucubano</name>
    <name type="synonym">Pyrophorus luminosus</name>
    <dbReference type="NCBI Taxonomy" id="2038154"/>
    <lineage>
        <taxon>Eukaryota</taxon>
        <taxon>Metazoa</taxon>
        <taxon>Ecdysozoa</taxon>
        <taxon>Arthropoda</taxon>
        <taxon>Hexapoda</taxon>
        <taxon>Insecta</taxon>
        <taxon>Pterygota</taxon>
        <taxon>Neoptera</taxon>
        <taxon>Endopterygota</taxon>
        <taxon>Coleoptera</taxon>
        <taxon>Polyphaga</taxon>
        <taxon>Elateriformia</taxon>
        <taxon>Elateroidea</taxon>
        <taxon>Elateridae</taxon>
        <taxon>Agrypninae</taxon>
        <taxon>Pyrophorini</taxon>
        <taxon>Ignelater</taxon>
    </lineage>
</organism>
<dbReference type="SUPFAM" id="SSF48371">
    <property type="entry name" value="ARM repeat"/>
    <property type="match status" value="1"/>
</dbReference>
<accession>A0A8K0CZ59</accession>
<dbReference type="OrthoDB" id="2192888at2759"/>
<dbReference type="Gene3D" id="1.25.10.10">
    <property type="entry name" value="Leucine-rich Repeat Variant"/>
    <property type="match status" value="1"/>
</dbReference>
<dbReference type="InterPro" id="IPR012978">
    <property type="entry name" value="HEAT_RRP12"/>
</dbReference>
<feature type="compositionally biased region" description="Basic and acidic residues" evidence="4">
    <location>
        <begin position="1175"/>
        <end position="1186"/>
    </location>
</feature>
<dbReference type="InterPro" id="IPR057860">
    <property type="entry name" value="HEAT_RRP12_N"/>
</dbReference>
<dbReference type="InterPro" id="IPR052087">
    <property type="entry name" value="RRP12"/>
</dbReference>
<evidence type="ECO:0000259" key="5">
    <source>
        <dbReference type="Pfam" id="PF08161"/>
    </source>
</evidence>
<feature type="compositionally biased region" description="Polar residues" evidence="4">
    <location>
        <begin position="1130"/>
        <end position="1143"/>
    </location>
</feature>
<dbReference type="PANTHER" id="PTHR48287:SF1">
    <property type="entry name" value="ARM REPEAT SUPERFAMILY PROTEIN"/>
    <property type="match status" value="1"/>
</dbReference>
<dbReference type="GO" id="GO:0005634">
    <property type="term" value="C:nucleus"/>
    <property type="evidence" value="ECO:0007669"/>
    <property type="project" value="UniProtKB-SubCell"/>
</dbReference>
<evidence type="ECO:0000256" key="3">
    <source>
        <dbReference type="ARBA" id="ARBA00023242"/>
    </source>
</evidence>
<feature type="region of interest" description="Disordered" evidence="4">
    <location>
        <begin position="1130"/>
        <end position="1260"/>
    </location>
</feature>
<sequence>MGKFRSKLKGGSKGKRWPKGQSSSSNPETRKHRDLAKSRFFQEYLGPSNLTSDALKKHDAVQALAPTKQKPASMQMEDDSEIESSIGSTYQTADSFASEWSHCSNMSFNRFLRVFRSDSALHKEMLAILAAIAEVIKQNGGTETPTEYYCALLTTLEQIMSAEEKNEDQATAVLSLLNMGIKTVPGGVLRSSFDDVSKKMLLILNEYSDYQNNVIMKSIFGILTTLLRAQDVAVWTHSSTSQVFSAILNPFCIHSKPKWRKSAQQAAAAIVQANCFLKENTPNSAADKVAEFCREVLDSCTGTNGLTNVKAGQTTILHVLGLMKETVCYFSKSHMKKCCEVLLGLITLNYPLVTSCGLQVLYTLFSHQSIVVPTKLNAQLISALYEYQPANTDAQSVLAWLTVMQQAHVHLADAELSLACAALPKVFSTFVQLWLSEKTEVTNGVTHALERLLRDAVASACETRESVEQHKSKLAKCFNSIELGLGYQYNTVWQQVLHVIGVMFEVGGKNCSELFINCLKSLAELRDSYKFSYNNELEHAVGAAVRSLGPDIVLNVITLKKENQEMQIDRSWLLPVLKENVRGSTLQFWAESILPMTIFCQHRSLELQANNDGIGAHSYELLYSQLWNLLPSFCNKPTDIKTNFKSIAKALGTAISDQKELRLAVMASVRKLITHAKESENSEDIAELARFDKNYLPILFNVYTTKANGTDEEGQRLAALDTIKVYLSIAKPELTEQLFNHALERLESVKDSEETPDVLFSKESVIDLIRTLVPYQTSESLNKLYEQCIKILPEMKNNRQQKKAYRLLEEICGSETESCKEFLKNNRKTVQKLLMKALDSAAVSSKGARLRCLNYLVKAQPQLTHESTLLKAIVPEAILCCKDINEKCKVSAFNLLNTVGETLLVHDQLQQFVTMLVAGLAGTPQIMSATILALTSVLHNFSGALGPDNIQFILENVGNLMTAPTREIVSSCLSFMKMYCSSLPSPVVGSSIPIIMKALTHMTEDCKRHFRLKVRDILDRLVRKYGCDSITPHIPASDTVMYKRLRNLRKLNARKQKRKEASEDQESDNEEEEFAVSAKPKTIEEILADSDSDLESMDTDEPKINKKQRKTWIQEDADTIVDFTDPKVTNKISATKPGTSTSAPVAPKKDKDRGFKVAADGRLIIEDDSSSSDSDNPKRKGAKFEDSDSDESGSDAETMVLTDKKRKRSEAGSVRSGFSGKSQPPMKYQAGGSGIHRPLSTSSIRSGFGSEYKAKKASGDIKKKGKLDPYAYVPLKRSFLNKRKKAKMIGQFKNIGKAAKSGARKGAKAKRLQQKRQ</sequence>
<reference evidence="7" key="1">
    <citation type="submission" date="2019-08" db="EMBL/GenBank/DDBJ databases">
        <title>The genome of the North American firefly Photinus pyralis.</title>
        <authorList>
            <consortium name="Photinus pyralis genome working group"/>
            <person name="Fallon T.R."/>
            <person name="Sander Lower S.E."/>
            <person name="Weng J.-K."/>
        </authorList>
    </citation>
    <scope>NUCLEOTIDE SEQUENCE</scope>
    <source>
        <strain evidence="7">TRF0915ILg1</strain>
        <tissue evidence="7">Whole body</tissue>
    </source>
</reference>
<comment type="caution">
    <text evidence="7">The sequence shown here is derived from an EMBL/GenBank/DDBJ whole genome shotgun (WGS) entry which is preliminary data.</text>
</comment>
<feature type="region of interest" description="Disordered" evidence="4">
    <location>
        <begin position="1"/>
        <end position="33"/>
    </location>
</feature>
<feature type="compositionally biased region" description="Basic residues" evidence="4">
    <location>
        <begin position="1302"/>
        <end position="1317"/>
    </location>
</feature>
<feature type="compositionally biased region" description="Acidic residues" evidence="4">
    <location>
        <begin position="1086"/>
        <end position="1099"/>
    </location>
</feature>
<protein>
    <recommendedName>
        <fullName evidence="9">RRP12-like protein</fullName>
    </recommendedName>
</protein>
<comment type="similarity">
    <text evidence="2">Belongs to the RRP12 family.</text>
</comment>
<dbReference type="PANTHER" id="PTHR48287">
    <property type="entry name" value="ARM REPEAT SUPERFAMILY PROTEIN"/>
    <property type="match status" value="1"/>
</dbReference>
<dbReference type="Pfam" id="PF25772">
    <property type="entry name" value="HEAT_RRP12_N"/>
    <property type="match status" value="1"/>
</dbReference>
<evidence type="ECO:0000259" key="6">
    <source>
        <dbReference type="Pfam" id="PF25772"/>
    </source>
</evidence>
<evidence type="ECO:0000256" key="2">
    <source>
        <dbReference type="ARBA" id="ARBA00007690"/>
    </source>
</evidence>
<feature type="region of interest" description="Disordered" evidence="4">
    <location>
        <begin position="1292"/>
        <end position="1317"/>
    </location>
</feature>
<evidence type="ECO:0000313" key="7">
    <source>
        <dbReference type="EMBL" id="KAF2894101.1"/>
    </source>
</evidence>
<keyword evidence="3" id="KW-0539">Nucleus</keyword>
<gene>
    <name evidence="7" type="ORF">ILUMI_12076</name>
</gene>
<dbReference type="Pfam" id="PF08161">
    <property type="entry name" value="RRP12_HEAT"/>
    <property type="match status" value="1"/>
</dbReference>
<dbReference type="InterPro" id="IPR011989">
    <property type="entry name" value="ARM-like"/>
</dbReference>
<feature type="domain" description="RRP12 N-terminal HEAT" evidence="6">
    <location>
        <begin position="116"/>
        <end position="369"/>
    </location>
</feature>
<evidence type="ECO:0000256" key="1">
    <source>
        <dbReference type="ARBA" id="ARBA00004123"/>
    </source>
</evidence>
<keyword evidence="8" id="KW-1185">Reference proteome</keyword>
<feature type="compositionally biased region" description="Basic residues" evidence="4">
    <location>
        <begin position="1"/>
        <end position="18"/>
    </location>
</feature>
<proteinExistence type="inferred from homology"/>
<feature type="region of interest" description="Disordered" evidence="4">
    <location>
        <begin position="1053"/>
        <end position="1110"/>
    </location>
</feature>
<feature type="domain" description="RRP12 HEAT" evidence="5">
    <location>
        <begin position="436"/>
        <end position="706"/>
    </location>
</feature>
<evidence type="ECO:0000313" key="8">
    <source>
        <dbReference type="Proteomes" id="UP000801492"/>
    </source>
</evidence>
<dbReference type="Proteomes" id="UP000801492">
    <property type="component" value="Unassembled WGS sequence"/>
</dbReference>
<feature type="compositionally biased region" description="Acidic residues" evidence="4">
    <location>
        <begin position="1063"/>
        <end position="1074"/>
    </location>
</feature>
<evidence type="ECO:0000256" key="4">
    <source>
        <dbReference type="SAM" id="MobiDB-lite"/>
    </source>
</evidence>
<dbReference type="EMBL" id="VTPC01007353">
    <property type="protein sequence ID" value="KAF2894101.1"/>
    <property type="molecule type" value="Genomic_DNA"/>
</dbReference>
<evidence type="ECO:0008006" key="9">
    <source>
        <dbReference type="Google" id="ProtNLM"/>
    </source>
</evidence>
<comment type="subcellular location">
    <subcellularLocation>
        <location evidence="1">Nucleus</location>
    </subcellularLocation>
</comment>
<name>A0A8K0CZ59_IGNLU</name>
<dbReference type="InterPro" id="IPR016024">
    <property type="entry name" value="ARM-type_fold"/>
</dbReference>